<protein>
    <submittedName>
        <fullName evidence="3">Tricarboxylic transport membrane protein</fullName>
    </submittedName>
</protein>
<proteinExistence type="predicted"/>
<feature type="transmembrane region" description="Helical" evidence="1">
    <location>
        <begin position="74"/>
        <end position="95"/>
    </location>
</feature>
<feature type="transmembrane region" description="Helical" evidence="1">
    <location>
        <begin position="150"/>
        <end position="180"/>
    </location>
</feature>
<feature type="transmembrane region" description="Helical" evidence="1">
    <location>
        <begin position="195"/>
        <end position="215"/>
    </location>
</feature>
<evidence type="ECO:0000259" key="2">
    <source>
        <dbReference type="Pfam" id="PF07331"/>
    </source>
</evidence>
<name>A0A931DCW3_9MICC</name>
<dbReference type="Proteomes" id="UP000625033">
    <property type="component" value="Unassembled WGS sequence"/>
</dbReference>
<feature type="domain" description="DUF1468" evidence="2">
    <location>
        <begin position="43"/>
        <end position="216"/>
    </location>
</feature>
<keyword evidence="1" id="KW-0472">Membrane</keyword>
<keyword evidence="1" id="KW-0812">Transmembrane</keyword>
<feature type="transmembrane region" description="Helical" evidence="1">
    <location>
        <begin position="42"/>
        <end position="62"/>
    </location>
</feature>
<dbReference type="EMBL" id="JADOTZ010000001">
    <property type="protein sequence ID" value="MBG6085121.1"/>
    <property type="molecule type" value="Genomic_DNA"/>
</dbReference>
<sequence length="224" mass="24157">MSVENDLTTREDAARAEDERIKRLQDAEAVRITGFFSGRSELIVSALILALATALAYGTVTMDVMGDTIPGPQFFPTIVYVLLYVLGVLHAISVLRTRRFPQGADPRSHDFSVDMLAEIGDTERATVLGKPGQRPRTGGRIRAYSDWKTIAWVVGGIAVFILTLPVLGWIIAAAGLFWVICKAFGSARPVFDVGVALAFSAITYLAFNVGLGLVLPNGFLEGAL</sequence>
<keyword evidence="1" id="KW-1133">Transmembrane helix</keyword>
<gene>
    <name evidence="3" type="ORF">IW252_001888</name>
</gene>
<organism evidence="3 4">
    <name type="scientific">Zhihengliuella flava</name>
    <dbReference type="NCBI Taxonomy" id="1285193"/>
    <lineage>
        <taxon>Bacteria</taxon>
        <taxon>Bacillati</taxon>
        <taxon>Actinomycetota</taxon>
        <taxon>Actinomycetes</taxon>
        <taxon>Micrococcales</taxon>
        <taxon>Micrococcaceae</taxon>
        <taxon>Zhihengliuella</taxon>
    </lineage>
</organism>
<dbReference type="RefSeq" id="WP_196836341.1">
    <property type="nucleotide sequence ID" value="NZ_JADOTZ010000001.1"/>
</dbReference>
<comment type="caution">
    <text evidence="3">The sequence shown here is derived from an EMBL/GenBank/DDBJ whole genome shotgun (WGS) entry which is preliminary data.</text>
</comment>
<evidence type="ECO:0000313" key="4">
    <source>
        <dbReference type="Proteomes" id="UP000625033"/>
    </source>
</evidence>
<reference evidence="3" key="1">
    <citation type="submission" date="2020-11" db="EMBL/GenBank/DDBJ databases">
        <title>Sequencing the genomes of 1000 actinobacteria strains.</title>
        <authorList>
            <person name="Klenk H.-P."/>
        </authorList>
    </citation>
    <scope>NUCLEOTIDE SEQUENCE</scope>
    <source>
        <strain evidence="3">DSM 26152</strain>
    </source>
</reference>
<dbReference type="AlphaFoldDB" id="A0A931DCW3"/>
<evidence type="ECO:0000313" key="3">
    <source>
        <dbReference type="EMBL" id="MBG6085121.1"/>
    </source>
</evidence>
<keyword evidence="4" id="KW-1185">Reference proteome</keyword>
<dbReference type="InterPro" id="IPR009936">
    <property type="entry name" value="DUF1468"/>
</dbReference>
<dbReference type="Pfam" id="PF07331">
    <property type="entry name" value="TctB"/>
    <property type="match status" value="1"/>
</dbReference>
<evidence type="ECO:0000256" key="1">
    <source>
        <dbReference type="SAM" id="Phobius"/>
    </source>
</evidence>
<accession>A0A931DCW3</accession>